<keyword evidence="2" id="KW-1185">Reference proteome</keyword>
<dbReference type="EMBL" id="MH375644">
    <property type="protein sequence ID" value="AXC34400.1"/>
    <property type="molecule type" value="Genomic_DNA"/>
</dbReference>
<evidence type="ECO:0000313" key="1">
    <source>
        <dbReference type="EMBL" id="AXC34400.1"/>
    </source>
</evidence>
<dbReference type="GeneID" id="55608478"/>
<evidence type="ECO:0000313" key="2">
    <source>
        <dbReference type="Proteomes" id="UP000260311"/>
    </source>
</evidence>
<reference evidence="1 2" key="1">
    <citation type="submission" date="2018-05" db="EMBL/GenBank/DDBJ databases">
        <title>The genome of Vibrio coralliilyticus phage YC.</title>
        <authorList>
            <person name="Benler S."/>
        </authorList>
    </citation>
    <scope>NUCLEOTIDE SEQUENCE [LARGE SCALE GENOMIC DNA]</scope>
</reference>
<protein>
    <submittedName>
        <fullName evidence="1">Baseplate tail tube</fullName>
    </submittedName>
</protein>
<dbReference type="Proteomes" id="UP000260311">
    <property type="component" value="Segment"/>
</dbReference>
<organism evidence="1 2">
    <name type="scientific">Vibrio phage YC</name>
    <dbReference type="NCBI Taxonomy" id="2267403"/>
    <lineage>
        <taxon>Viruses</taxon>
        <taxon>Duplodnaviria</taxon>
        <taxon>Heunggongvirae</taxon>
        <taxon>Uroviricota</taxon>
        <taxon>Caudoviricetes</taxon>
        <taxon>Pantevenvirales</taxon>
        <taxon>Ackermannviridae</taxon>
        <taxon>Campanilevirus</taxon>
        <taxon>Campanilevirus YC</taxon>
    </lineage>
</organism>
<proteinExistence type="predicted"/>
<accession>A0A384ZRZ3</accession>
<dbReference type="KEGG" id="vg:55608478"/>
<sequence length="302" mass="33310">MSELTNFLAHVTQYGLGRKNRFRVTIPLPQTLDEQIEGSQGELANWLREGISIVQVMRGGLPNASRGLQVMCSNLQLPGSNILTEDVKHTGHTIKIAQGSEDTDIEIGFLLSRDMVEYHTLGLWRDLIHDRRTGKLGYYDDYVTDVTIEVLDEYDRIATSMTLIDAWPILSTPVDYDRASSDEFQIINTTWTYKTHMDTSQLQSAGVLDNVGIIEDLESGNYSQALYGVRQSVLSGQGLMGTSVGRDIQNMIGNIVEGVGEGNKDILSGALSGINQDLINGIQGLDASDTDRLTSLIQQLTK</sequence>
<dbReference type="RefSeq" id="YP_009838246.1">
    <property type="nucleotide sequence ID" value="NC_048709.1"/>
</dbReference>
<name>A0A384ZRZ3_9CAUD</name>